<name>A0A8X8IIJ8_9BACT</name>
<dbReference type="Gene3D" id="2.60.40.10">
    <property type="entry name" value="Immunoglobulins"/>
    <property type="match status" value="2"/>
</dbReference>
<evidence type="ECO:0000259" key="1">
    <source>
        <dbReference type="PROSITE" id="PS50093"/>
    </source>
</evidence>
<dbReference type="CDD" id="cd00146">
    <property type="entry name" value="PKD"/>
    <property type="match status" value="2"/>
</dbReference>
<reference evidence="2 3" key="1">
    <citation type="submission" date="2016-10" db="EMBL/GenBank/DDBJ databases">
        <authorList>
            <person name="Varghese N."/>
            <person name="Submissions S."/>
        </authorList>
    </citation>
    <scope>NUCLEOTIDE SEQUENCE [LARGE SCALE GENOMIC DNA]</scope>
    <source>
        <strain evidence="2 3">DSM 25353</strain>
    </source>
</reference>
<protein>
    <submittedName>
        <fullName evidence="2">PKD repeat-containing protein</fullName>
    </submittedName>
</protein>
<comment type="caution">
    <text evidence="2">The sequence shown here is derived from an EMBL/GenBank/DDBJ whole genome shotgun (WGS) entry which is preliminary data.</text>
</comment>
<evidence type="ECO:0000313" key="3">
    <source>
        <dbReference type="Proteomes" id="UP000198711"/>
    </source>
</evidence>
<dbReference type="RefSeq" id="WP_092726472.1">
    <property type="nucleotide sequence ID" value="NZ_FNNO01000018.1"/>
</dbReference>
<gene>
    <name evidence="2" type="ORF">SAMN05444410_11841</name>
</gene>
<organism evidence="2 3">
    <name type="scientific">Hydrobacter penzbergensis</name>
    <dbReference type="NCBI Taxonomy" id="1235997"/>
    <lineage>
        <taxon>Bacteria</taxon>
        <taxon>Pseudomonadati</taxon>
        <taxon>Bacteroidota</taxon>
        <taxon>Chitinophagia</taxon>
        <taxon>Chitinophagales</taxon>
        <taxon>Chitinophagaceae</taxon>
        <taxon>Hydrobacter</taxon>
    </lineage>
</organism>
<dbReference type="SMART" id="SM00089">
    <property type="entry name" value="PKD"/>
    <property type="match status" value="2"/>
</dbReference>
<dbReference type="Pfam" id="PF18911">
    <property type="entry name" value="PKD_4"/>
    <property type="match status" value="2"/>
</dbReference>
<dbReference type="Proteomes" id="UP000198711">
    <property type="component" value="Unassembled WGS sequence"/>
</dbReference>
<feature type="domain" description="PKD" evidence="1">
    <location>
        <begin position="1013"/>
        <end position="1067"/>
    </location>
</feature>
<accession>A0A8X8IIJ8</accession>
<dbReference type="InterPro" id="IPR013783">
    <property type="entry name" value="Ig-like_fold"/>
</dbReference>
<feature type="domain" description="PKD" evidence="1">
    <location>
        <begin position="1173"/>
        <end position="1224"/>
    </location>
</feature>
<dbReference type="InterPro" id="IPR035986">
    <property type="entry name" value="PKD_dom_sf"/>
</dbReference>
<dbReference type="PROSITE" id="PS50093">
    <property type="entry name" value="PKD"/>
    <property type="match status" value="2"/>
</dbReference>
<dbReference type="EMBL" id="FNNO01000018">
    <property type="protein sequence ID" value="SDX51196.1"/>
    <property type="molecule type" value="Genomic_DNA"/>
</dbReference>
<proteinExistence type="predicted"/>
<dbReference type="InterPro" id="IPR000601">
    <property type="entry name" value="PKD_dom"/>
</dbReference>
<sequence>MQQTQFNYPEFVPDQLLTSGNLNELFGYLEEQERITRTNLLGIGIVCGLEARTNTSGTELTITKGCGVTSDGYLVSFPETTYTQYKAYDPVKQKYYERFVDIKPDDKSKKLFDLDELVESAVAEKTTSLTAAYLADKVVLLYVELLEENAKNCNPNSCDDKGKEVTITFKPLLVIKAVADKWLSQQASGSTPAAYLALPILKMHRFNIIATQLRSSGQVLEEYRKILTPAFIGSMQNAFIETYKLLSPLVKDLYGTNPFAKFSQEFAFLYTTINQTEAINLQYYYDLFSDLVLAYEELRETGMEIISMCSPDHNLFRLHLLLDLAIHDAGAISSQYRTYFIPSPILGCHCKQTVRLRWLFKRMVLMLQNFFISLSAKGGFGASWKLEYEMLVKRSIHTSIRITPSRLGNIELAEKSIPFYYQVAQGKDKLYEAWSLELSQESSAREILSYHADEYANDDYTKNPLRYDLEPYNFLRIEGHIGQPYKTALRTILGIRNQYRLPFDVIALSADINSLKTSLESLGKMDTVSKLIEQYAEQLQCDCEFQDLEALYDTLSAELTCTLCKEAKYYYDISITKAAADVQPAAPKFPLLKKCDPTFKVKPGTLGYEFEQYYARTARISAAEYMMYSYDNRAMYENAYTQYFALLLSMGKLVDTLTLTLGTFNQAHFDTAYTAMLATAERIRVQITNAAGALSAERAQTLVHIDQLIAVCIQKQIDTLYRDYLLRWVYVMMLQKFGYFIQSHPGIQHKAGVPVGGTFILVYHEKPIGYTPIDIAKGEVMLAENAGMRTAVEKKYSVATHIKDLLGNIPMGSRYIGGSRNIYKTPVKTIEKEPVEMAPDEFKIATEKQLEALHTLLDTTHEKEIDLDKVLSNLANYTVIADFYLPYLCCSDCPPVLFTVNELVVQPKINITPTTFCSGDSKTYPIDSSPAGGEVTGEGVTKDNNNKYGFTPNAIKLAPADKEKHITLTYTINEQTVTIAVDVFQQPVAAFDVKINGTSASFINKSSAFADKWIWDFGNGKTATEKEPVFNFGTDGDYNVSLIAVNGACNSEKVTKKVTITTPDLTITIPKNSFCANDKPVEVTGTPAGGTVSGEGITKDTAGKFMFNPANVLLQGADQKKLTLTYATAGKSKGTDVTVYAEPKASFAVTNGSTPSLKLFRNTSVPATGTVAWNFGDGKTSNEANPSHDFQKEGSYTVSLTVSNGSCAATATQTVKIVLPVVKTCYTLNNAITAFNTLNTTENARLLDQATQKAFTTAIVPFFKDLKGIDAMGAPDKQLKAFQQMNTVTSMTNWIRMLVIPYLELTNSRLQNMELARILTDIAFYIACIQPADMDKAQVLTNTYFTQLNEYLGRVNAVARQFTADQKKQLQPEFNLFLNDVKAEEERVTTNKETTVKPLYTHILAGYIPLLSI</sequence>
<dbReference type="SUPFAM" id="SSF49299">
    <property type="entry name" value="PKD domain"/>
    <property type="match status" value="2"/>
</dbReference>
<evidence type="ECO:0000313" key="2">
    <source>
        <dbReference type="EMBL" id="SDX51196.1"/>
    </source>
</evidence>
<keyword evidence="3" id="KW-1185">Reference proteome</keyword>
<dbReference type="InterPro" id="IPR022409">
    <property type="entry name" value="PKD/Chitinase_dom"/>
</dbReference>